<name>A0A2V1JME0_EUBRA</name>
<reference evidence="1 2" key="1">
    <citation type="submission" date="2014-09" db="EMBL/GenBank/DDBJ databases">
        <title>Butyrate-producing bacteria isolated from human gut.</title>
        <authorList>
            <person name="Zhang Q."/>
            <person name="Zhao L."/>
        </authorList>
    </citation>
    <scope>NUCLEOTIDE SEQUENCE [LARGE SCALE GENOMIC DNA]</scope>
    <source>
        <strain evidence="1 2">21</strain>
    </source>
</reference>
<dbReference type="Proteomes" id="UP000245288">
    <property type="component" value="Unassembled WGS sequence"/>
</dbReference>
<evidence type="ECO:0000313" key="1">
    <source>
        <dbReference type="EMBL" id="PWE85867.1"/>
    </source>
</evidence>
<gene>
    <name evidence="1" type="ORF">LG34_13395</name>
</gene>
<organism evidence="1 2">
    <name type="scientific">Eubacterium ramulus</name>
    <dbReference type="NCBI Taxonomy" id="39490"/>
    <lineage>
        <taxon>Bacteria</taxon>
        <taxon>Bacillati</taxon>
        <taxon>Bacillota</taxon>
        <taxon>Clostridia</taxon>
        <taxon>Eubacteriales</taxon>
        <taxon>Eubacteriaceae</taxon>
        <taxon>Eubacterium</taxon>
    </lineage>
</organism>
<accession>A0A2V1JME0</accession>
<protein>
    <recommendedName>
        <fullName evidence="3">Major tail protein</fullName>
    </recommendedName>
</protein>
<sequence>MAASAVFSEYELRRMAIKFASEETATEASCVGSCSEEMDVRKVVKKCRGIEVKTRVKGSGTGKLSISMHVPKDTYDGMFGMRVEGLIDGVRAYGQSSTHPEFCITQEVYDEDGNKKYKAYPRCIMESGVSRSIENGAEEVKEVDLEISVMPDDYGQGMYEALDSELKEDTVKQNWMSKFDPDTMYTSLSHA</sequence>
<comment type="caution">
    <text evidence="1">The sequence shown here is derived from an EMBL/GenBank/DDBJ whole genome shotgun (WGS) entry which is preliminary data.</text>
</comment>
<dbReference type="EMBL" id="JRFU01000146">
    <property type="protein sequence ID" value="PWE85867.1"/>
    <property type="molecule type" value="Genomic_DNA"/>
</dbReference>
<evidence type="ECO:0000313" key="2">
    <source>
        <dbReference type="Proteomes" id="UP000245288"/>
    </source>
</evidence>
<dbReference type="RefSeq" id="WP_109216420.1">
    <property type="nucleotide sequence ID" value="NZ_JRFU01000146.1"/>
</dbReference>
<proteinExistence type="predicted"/>
<evidence type="ECO:0008006" key="3">
    <source>
        <dbReference type="Google" id="ProtNLM"/>
    </source>
</evidence>
<dbReference type="OrthoDB" id="2863311at2"/>
<keyword evidence="2" id="KW-1185">Reference proteome</keyword>
<dbReference type="AlphaFoldDB" id="A0A2V1JME0"/>